<dbReference type="RefSeq" id="WP_093888736.1">
    <property type="nucleotide sequence ID" value="NZ_FOQY01000014.1"/>
</dbReference>
<dbReference type="InterPro" id="IPR007995">
    <property type="entry name" value="DUF742"/>
</dbReference>
<evidence type="ECO:0000313" key="1">
    <source>
        <dbReference type="EMBL" id="SFJ93655.1"/>
    </source>
</evidence>
<gene>
    <name evidence="1" type="ORF">SAMN05216275_11459</name>
</gene>
<accession>A0A1I3VEG3</accession>
<dbReference type="PANTHER" id="PTHR36221">
    <property type="entry name" value="DUF742 DOMAIN-CONTAINING PROTEIN"/>
    <property type="match status" value="1"/>
</dbReference>
<name>A0A1I3VEG3_9ACTN</name>
<dbReference type="Proteomes" id="UP000199111">
    <property type="component" value="Unassembled WGS sequence"/>
</dbReference>
<evidence type="ECO:0008006" key="3">
    <source>
        <dbReference type="Google" id="ProtNLM"/>
    </source>
</evidence>
<dbReference type="EMBL" id="FOQY01000014">
    <property type="protein sequence ID" value="SFJ93655.1"/>
    <property type="molecule type" value="Genomic_DNA"/>
</dbReference>
<keyword evidence="2" id="KW-1185">Reference proteome</keyword>
<protein>
    <recommendedName>
        <fullName evidence="3">DUF742 domain-containing protein</fullName>
    </recommendedName>
</protein>
<dbReference type="Pfam" id="PF05331">
    <property type="entry name" value="DUF742"/>
    <property type="match status" value="1"/>
</dbReference>
<evidence type="ECO:0000313" key="2">
    <source>
        <dbReference type="Proteomes" id="UP000199111"/>
    </source>
</evidence>
<organism evidence="1 2">
    <name type="scientific">Streptosporangium canum</name>
    <dbReference type="NCBI Taxonomy" id="324952"/>
    <lineage>
        <taxon>Bacteria</taxon>
        <taxon>Bacillati</taxon>
        <taxon>Actinomycetota</taxon>
        <taxon>Actinomycetes</taxon>
        <taxon>Streptosporangiales</taxon>
        <taxon>Streptosporangiaceae</taxon>
        <taxon>Streptosporangium</taxon>
    </lineage>
</organism>
<sequence>MTERWLDQDAGPIVRPYTLTRGRTRAAGARFDLIAIVVAIRTPPQDLPPEHTQIMKACRLPVSVAEMASETGMPIGVIRVLLGDLRDSGLITVRLPVNDVALPQESVLRDVLAGLKAL</sequence>
<dbReference type="GeneID" id="96299981"/>
<dbReference type="PANTHER" id="PTHR36221:SF1">
    <property type="entry name" value="DUF742 DOMAIN-CONTAINING PROTEIN"/>
    <property type="match status" value="1"/>
</dbReference>
<proteinExistence type="predicted"/>
<reference evidence="2" key="1">
    <citation type="submission" date="2016-10" db="EMBL/GenBank/DDBJ databases">
        <authorList>
            <person name="Varghese N."/>
            <person name="Submissions S."/>
        </authorList>
    </citation>
    <scope>NUCLEOTIDE SEQUENCE [LARGE SCALE GENOMIC DNA]</scope>
    <source>
        <strain evidence="2">CGMCC 4.2126</strain>
    </source>
</reference>
<dbReference type="AlphaFoldDB" id="A0A1I3VEG3"/>